<protein>
    <submittedName>
        <fullName evidence="1">Uncharacterized protein</fullName>
    </submittedName>
</protein>
<geneLocation type="mitochondrion" evidence="1"/>
<gene>
    <name evidence="1" type="ORF">ABT39_MTgene4586</name>
</gene>
<comment type="caution">
    <text evidence="1">The sequence shown here is derived from an EMBL/GenBank/DDBJ whole genome shotgun (WGS) entry which is preliminary data.</text>
</comment>
<name>A0A101M034_PICGL</name>
<accession>A0A101M034</accession>
<dbReference type="EMBL" id="LKAM01000005">
    <property type="protein sequence ID" value="KUM48571.1"/>
    <property type="molecule type" value="Genomic_DNA"/>
</dbReference>
<sequence length="96" mass="11488">MVRWIVDHVNLDNRIVVNATGSRIASFQDRDLEECYKFVRPEVALTTDWLAGFSKAKDYQKELSKWWIAEKQFRAREVGSRSLERYRSMEWIVFTL</sequence>
<keyword evidence="1" id="KW-0496">Mitochondrion</keyword>
<organism evidence="1">
    <name type="scientific">Picea glauca</name>
    <name type="common">White spruce</name>
    <name type="synonym">Pinus glauca</name>
    <dbReference type="NCBI Taxonomy" id="3330"/>
    <lineage>
        <taxon>Eukaryota</taxon>
        <taxon>Viridiplantae</taxon>
        <taxon>Streptophyta</taxon>
        <taxon>Embryophyta</taxon>
        <taxon>Tracheophyta</taxon>
        <taxon>Spermatophyta</taxon>
        <taxon>Pinopsida</taxon>
        <taxon>Pinidae</taxon>
        <taxon>Conifers I</taxon>
        <taxon>Pinales</taxon>
        <taxon>Pinaceae</taxon>
        <taxon>Picea</taxon>
    </lineage>
</organism>
<evidence type="ECO:0000313" key="1">
    <source>
        <dbReference type="EMBL" id="KUM48571.1"/>
    </source>
</evidence>
<dbReference type="AlphaFoldDB" id="A0A101M034"/>
<reference evidence="1" key="1">
    <citation type="journal article" date="2015" name="Genome Biol. Evol.">
        <title>Organellar Genomes of White Spruce (Picea glauca): Assembly and Annotation.</title>
        <authorList>
            <person name="Jackman S.D."/>
            <person name="Warren R.L."/>
            <person name="Gibb E.A."/>
            <person name="Vandervalk B.P."/>
            <person name="Mohamadi H."/>
            <person name="Chu J."/>
            <person name="Raymond A."/>
            <person name="Pleasance S."/>
            <person name="Coope R."/>
            <person name="Wildung M.R."/>
            <person name="Ritland C.E."/>
            <person name="Bousquet J."/>
            <person name="Jones S.J."/>
            <person name="Bohlmann J."/>
            <person name="Birol I."/>
        </authorList>
    </citation>
    <scope>NUCLEOTIDE SEQUENCE [LARGE SCALE GENOMIC DNA]</scope>
    <source>
        <tissue evidence="1">Flushing bud</tissue>
    </source>
</reference>
<proteinExistence type="predicted"/>